<dbReference type="OrthoDB" id="541604at2759"/>
<evidence type="ECO:0000313" key="3">
    <source>
        <dbReference type="Proteomes" id="UP000232323"/>
    </source>
</evidence>
<feature type="transmembrane region" description="Helical" evidence="1">
    <location>
        <begin position="183"/>
        <end position="202"/>
    </location>
</feature>
<keyword evidence="1" id="KW-0812">Transmembrane</keyword>
<dbReference type="AlphaFoldDB" id="A0A250XN60"/>
<gene>
    <name evidence="2" type="ORF">CEUSTIGMA_g11673.t1</name>
</gene>
<keyword evidence="1" id="KW-0472">Membrane</keyword>
<dbReference type="EMBL" id="BEGY01000120">
    <property type="protein sequence ID" value="GAX84250.1"/>
    <property type="molecule type" value="Genomic_DNA"/>
</dbReference>
<feature type="transmembrane region" description="Helical" evidence="1">
    <location>
        <begin position="145"/>
        <end position="163"/>
    </location>
</feature>
<sequence length="222" mass="25445">MRQRTVITTRVIEDVGPSNRRSLFEIVDQTLSQAGPLDTDEQERVIQEFEDIQLRNSRTWRICFGAVALLFSLLYFHAAISQQAHPWELRYIGEFQSVTHHTPAIAVLLLQATALGAAAFTMLSHIPRKHDRERGCLPVTSQQRLTLWAAVMMAASAAVFWSWKLYQMRLKYGKAGGRWELVWVPLLPLIWIASCLYVCASLQSTANEVSRLKTYQYQHKKV</sequence>
<name>A0A250XN60_9CHLO</name>
<dbReference type="Proteomes" id="UP000232323">
    <property type="component" value="Unassembled WGS sequence"/>
</dbReference>
<reference evidence="2 3" key="1">
    <citation type="submission" date="2017-08" db="EMBL/GenBank/DDBJ databases">
        <title>Acidophilic green algal genome provides insights into adaptation to an acidic environment.</title>
        <authorList>
            <person name="Hirooka S."/>
            <person name="Hirose Y."/>
            <person name="Kanesaki Y."/>
            <person name="Higuchi S."/>
            <person name="Fujiwara T."/>
            <person name="Onuma R."/>
            <person name="Era A."/>
            <person name="Ohbayashi R."/>
            <person name="Uzuka A."/>
            <person name="Nozaki H."/>
            <person name="Yoshikawa H."/>
            <person name="Miyagishima S.Y."/>
        </authorList>
    </citation>
    <scope>NUCLEOTIDE SEQUENCE [LARGE SCALE GENOMIC DNA]</scope>
    <source>
        <strain evidence="2 3">NIES-2499</strain>
    </source>
</reference>
<evidence type="ECO:0000256" key="1">
    <source>
        <dbReference type="SAM" id="Phobius"/>
    </source>
</evidence>
<comment type="caution">
    <text evidence="2">The sequence shown here is derived from an EMBL/GenBank/DDBJ whole genome shotgun (WGS) entry which is preliminary data.</text>
</comment>
<dbReference type="PANTHER" id="PTHR36784">
    <property type="entry name" value="HISTONE-LYSINE N-METHYLTRANSFERASE"/>
    <property type="match status" value="1"/>
</dbReference>
<organism evidence="2 3">
    <name type="scientific">Chlamydomonas eustigma</name>
    <dbReference type="NCBI Taxonomy" id="1157962"/>
    <lineage>
        <taxon>Eukaryota</taxon>
        <taxon>Viridiplantae</taxon>
        <taxon>Chlorophyta</taxon>
        <taxon>core chlorophytes</taxon>
        <taxon>Chlorophyceae</taxon>
        <taxon>CS clade</taxon>
        <taxon>Chlamydomonadales</taxon>
        <taxon>Chlamydomonadaceae</taxon>
        <taxon>Chlamydomonas</taxon>
    </lineage>
</organism>
<keyword evidence="1" id="KW-1133">Transmembrane helix</keyword>
<accession>A0A250XN60</accession>
<feature type="transmembrane region" description="Helical" evidence="1">
    <location>
        <begin position="104"/>
        <end position="124"/>
    </location>
</feature>
<protein>
    <submittedName>
        <fullName evidence="2">Uncharacterized protein</fullName>
    </submittedName>
</protein>
<dbReference type="PANTHER" id="PTHR36784:SF1">
    <property type="entry name" value="HISTONE-LYSINE N-METHYLTRANSFERASE"/>
    <property type="match status" value="1"/>
</dbReference>
<feature type="transmembrane region" description="Helical" evidence="1">
    <location>
        <begin position="62"/>
        <end position="84"/>
    </location>
</feature>
<dbReference type="STRING" id="1157962.A0A250XN60"/>
<proteinExistence type="predicted"/>
<keyword evidence="3" id="KW-1185">Reference proteome</keyword>
<evidence type="ECO:0000313" key="2">
    <source>
        <dbReference type="EMBL" id="GAX84250.1"/>
    </source>
</evidence>